<dbReference type="InterPro" id="IPR041127">
    <property type="entry name" value="PET_hydrolase/cutinase-like"/>
</dbReference>
<dbReference type="AlphaFoldDB" id="A0A1G4TQ35"/>
<feature type="domain" description="PET hydrolase/cutinase-like" evidence="1">
    <location>
        <begin position="144"/>
        <end position="208"/>
    </location>
</feature>
<dbReference type="EMBL" id="FMTS01000011">
    <property type="protein sequence ID" value="SCW83482.1"/>
    <property type="molecule type" value="Genomic_DNA"/>
</dbReference>
<dbReference type="RefSeq" id="WP_245679086.1">
    <property type="nucleotide sequence ID" value="NZ_CBCRYE010000009.1"/>
</dbReference>
<name>A0A1G4TQ35_9CAUL</name>
<evidence type="ECO:0000259" key="1">
    <source>
        <dbReference type="Pfam" id="PF12740"/>
    </source>
</evidence>
<dbReference type="Gene3D" id="3.40.50.1820">
    <property type="entry name" value="alpha/beta hydrolase"/>
    <property type="match status" value="1"/>
</dbReference>
<proteinExistence type="predicted"/>
<protein>
    <recommendedName>
        <fullName evidence="1">PET hydrolase/cutinase-like domain-containing protein</fullName>
    </recommendedName>
</protein>
<dbReference type="Pfam" id="PF12740">
    <property type="entry name" value="PETase"/>
    <property type="match status" value="1"/>
</dbReference>
<evidence type="ECO:0000313" key="2">
    <source>
        <dbReference type="EMBL" id="SCW83482.1"/>
    </source>
</evidence>
<accession>A0A1G4TQ35</accession>
<gene>
    <name evidence="2" type="ORF">SAMN02927928_0069</name>
</gene>
<dbReference type="Proteomes" id="UP000199150">
    <property type="component" value="Unassembled WGS sequence"/>
</dbReference>
<dbReference type="SUPFAM" id="SSF53474">
    <property type="entry name" value="alpha/beta-Hydrolases"/>
    <property type="match status" value="1"/>
</dbReference>
<organism evidence="2 3">
    <name type="scientific">Asticcacaulis taihuensis</name>
    <dbReference type="NCBI Taxonomy" id="260084"/>
    <lineage>
        <taxon>Bacteria</taxon>
        <taxon>Pseudomonadati</taxon>
        <taxon>Pseudomonadota</taxon>
        <taxon>Alphaproteobacteria</taxon>
        <taxon>Caulobacterales</taxon>
        <taxon>Caulobacteraceae</taxon>
        <taxon>Asticcacaulis</taxon>
    </lineage>
</organism>
<sequence>MTKGNGARTRKVFGGFSTPFSRAGSVLAALMFGFAISPGPVLAWQVSASSEAAVEQGSGAYPATYEEDSTLPAHVVYRPKDMAALKGEKLGVYIFGNGACSADGTSSRNHLLEIASHGYVAIALGVDPARHAAPPPSPQMTNGQLSAPTNASELTDAIDWVMHENGRAGSPYYGRIDTGQIAVSGWSCGGLQALTVAPDPRVRTVVVMNSGVFNDSAMKISGIDIDKSVLGRLHGSALYVLGGPEDIAYKNGTDDFSRLSGLPAALVNIPVGHGGTYMQPHGGVAAEVVVNWLDWQLKGLPAAAQKFQGDACAYCRDSRLTLERKNIN</sequence>
<dbReference type="InterPro" id="IPR029058">
    <property type="entry name" value="AB_hydrolase_fold"/>
</dbReference>
<reference evidence="3" key="1">
    <citation type="submission" date="2016-10" db="EMBL/GenBank/DDBJ databases">
        <authorList>
            <person name="Varghese N."/>
            <person name="Submissions S."/>
        </authorList>
    </citation>
    <scope>NUCLEOTIDE SEQUENCE [LARGE SCALE GENOMIC DNA]</scope>
    <source>
        <strain evidence="3">CGMCC 1.3431</strain>
    </source>
</reference>
<dbReference type="STRING" id="260084.SAMN02927928_0069"/>
<keyword evidence="3" id="KW-1185">Reference proteome</keyword>
<evidence type="ECO:0000313" key="3">
    <source>
        <dbReference type="Proteomes" id="UP000199150"/>
    </source>
</evidence>